<accession>A0A1T4WHJ0</accession>
<gene>
    <name evidence="3" type="ORF">SAMN02745166_00220</name>
</gene>
<dbReference type="AlphaFoldDB" id="A0A1T4WHJ0"/>
<evidence type="ECO:0000256" key="2">
    <source>
        <dbReference type="SAM" id="SignalP"/>
    </source>
</evidence>
<feature type="region of interest" description="Disordered" evidence="1">
    <location>
        <begin position="149"/>
        <end position="207"/>
    </location>
</feature>
<feature type="signal peptide" evidence="2">
    <location>
        <begin position="1"/>
        <end position="19"/>
    </location>
</feature>
<reference evidence="4" key="1">
    <citation type="submission" date="2017-02" db="EMBL/GenBank/DDBJ databases">
        <authorList>
            <person name="Varghese N."/>
            <person name="Submissions S."/>
        </authorList>
    </citation>
    <scope>NUCLEOTIDE SEQUENCE [LARGE SCALE GENOMIC DNA]</scope>
    <source>
        <strain evidence="4">ATCC 700200</strain>
    </source>
</reference>
<feature type="compositionally biased region" description="Pro residues" evidence="1">
    <location>
        <begin position="174"/>
        <end position="188"/>
    </location>
</feature>
<sequence>MKKCAAILGLCSLSLASLGQTPAPGFQPVVGRTLYHQDDSRTEMVKDPNTREMTEMTYNTAGQLTVKKVFLLNEKAEPIQGNVYDGRGTLVARVQCLYDEFGRRKEDRLINLQGEVFQQVIHSYGADGKELAPKVVNLNAASPTLKPQALDYTQGGAPGLPAGTQPDNSRFAPPVVPANPGQPTPPASQPAAGQEKKPSFFKRLFKK</sequence>
<protein>
    <recommendedName>
        <fullName evidence="5">YD repeat-containing protein</fullName>
    </recommendedName>
</protein>
<name>A0A1T4WHJ0_9BACT</name>
<evidence type="ECO:0000256" key="1">
    <source>
        <dbReference type="SAM" id="MobiDB-lite"/>
    </source>
</evidence>
<dbReference type="EMBL" id="FUYE01000001">
    <property type="protein sequence ID" value="SKA76639.1"/>
    <property type="molecule type" value="Genomic_DNA"/>
</dbReference>
<feature type="chain" id="PRO_5012097577" description="YD repeat-containing protein" evidence="2">
    <location>
        <begin position="20"/>
        <end position="207"/>
    </location>
</feature>
<dbReference type="Proteomes" id="UP000190774">
    <property type="component" value="Unassembled WGS sequence"/>
</dbReference>
<evidence type="ECO:0008006" key="5">
    <source>
        <dbReference type="Google" id="ProtNLM"/>
    </source>
</evidence>
<evidence type="ECO:0000313" key="4">
    <source>
        <dbReference type="Proteomes" id="UP000190774"/>
    </source>
</evidence>
<proteinExistence type="predicted"/>
<evidence type="ECO:0000313" key="3">
    <source>
        <dbReference type="EMBL" id="SKA76639.1"/>
    </source>
</evidence>
<organism evidence="3 4">
    <name type="scientific">Prosthecobacter debontii</name>
    <dbReference type="NCBI Taxonomy" id="48467"/>
    <lineage>
        <taxon>Bacteria</taxon>
        <taxon>Pseudomonadati</taxon>
        <taxon>Verrucomicrobiota</taxon>
        <taxon>Verrucomicrobiia</taxon>
        <taxon>Verrucomicrobiales</taxon>
        <taxon>Verrucomicrobiaceae</taxon>
        <taxon>Prosthecobacter</taxon>
    </lineage>
</organism>
<keyword evidence="4" id="KW-1185">Reference proteome</keyword>
<keyword evidence="2" id="KW-0732">Signal</keyword>